<sequence length="305" mass="35057">MFRPLRSEDFKQINALLAAGLTEDTTWTATTMIGWLKELSPSVVVTERYILLQYSLGDITVFPSPLVGKKEDYSAAVDALEAMGVNRIQQVTPWQAELLKERGYEIQKSEGEEEYIYDTEALVSLKGKKYHAKRNFIHSADYPYLLRPYRTDDYDGIVELMYRWKSNAERTEDIRDYDYEWKTIRATLQKSDFEMELTALTRVLSDLEGFNCIAAILESEGKTIGFAVGERMASGGGVLYFEKADTAYKGVYAVLDHLFLKEYFSDARFINKQEDLGIEGLRKSKLSYHPVRFAERYLATKPKGR</sequence>
<evidence type="ECO:0000259" key="1">
    <source>
        <dbReference type="Pfam" id="PF09924"/>
    </source>
</evidence>
<feature type="domain" description="Phosphatidylglycerol lysyltransferase C-terminal" evidence="1">
    <location>
        <begin position="56"/>
        <end position="299"/>
    </location>
</feature>
<protein>
    <submittedName>
        <fullName evidence="2">DUF2156 domain-containing protein</fullName>
    </submittedName>
</protein>
<dbReference type="PANTHER" id="PTHR41373:SF1">
    <property type="entry name" value="PHOSPHATIDYLGLYCEROL LYSYLTRANSFERASE C-TERMINAL DOMAIN-CONTAINING PROTEIN"/>
    <property type="match status" value="1"/>
</dbReference>
<dbReference type="Pfam" id="PF09924">
    <property type="entry name" value="LPG_synthase_C"/>
    <property type="match status" value="1"/>
</dbReference>
<comment type="caution">
    <text evidence="2">The sequence shown here is derived from an EMBL/GenBank/DDBJ whole genome shotgun (WGS) entry which is preliminary data.</text>
</comment>
<evidence type="ECO:0000313" key="3">
    <source>
        <dbReference type="Proteomes" id="UP000886891"/>
    </source>
</evidence>
<dbReference type="InterPro" id="IPR016732">
    <property type="entry name" value="UCP018688"/>
</dbReference>
<gene>
    <name evidence="2" type="ORF">IAB14_05580</name>
</gene>
<dbReference type="InterPro" id="IPR016181">
    <property type="entry name" value="Acyl_CoA_acyltransferase"/>
</dbReference>
<dbReference type="Gene3D" id="3.40.630.30">
    <property type="match status" value="1"/>
</dbReference>
<proteinExistence type="predicted"/>
<dbReference type="SUPFAM" id="SSF55729">
    <property type="entry name" value="Acyl-CoA N-acyltransferases (Nat)"/>
    <property type="match status" value="2"/>
</dbReference>
<dbReference type="AlphaFoldDB" id="A0A9D1ND15"/>
<dbReference type="PANTHER" id="PTHR41373">
    <property type="entry name" value="DUF2156 DOMAIN-CONTAINING PROTEIN"/>
    <property type="match status" value="1"/>
</dbReference>
<evidence type="ECO:0000313" key="2">
    <source>
        <dbReference type="EMBL" id="HIV00560.1"/>
    </source>
</evidence>
<reference evidence="2" key="2">
    <citation type="journal article" date="2021" name="PeerJ">
        <title>Extensive microbial diversity within the chicken gut microbiome revealed by metagenomics and culture.</title>
        <authorList>
            <person name="Gilroy R."/>
            <person name="Ravi A."/>
            <person name="Getino M."/>
            <person name="Pursley I."/>
            <person name="Horton D.L."/>
            <person name="Alikhan N.F."/>
            <person name="Baker D."/>
            <person name="Gharbi K."/>
            <person name="Hall N."/>
            <person name="Watson M."/>
            <person name="Adriaenssens E.M."/>
            <person name="Foster-Nyarko E."/>
            <person name="Jarju S."/>
            <person name="Secka A."/>
            <person name="Antonio M."/>
            <person name="Oren A."/>
            <person name="Chaudhuri R.R."/>
            <person name="La Ragione R."/>
            <person name="Hildebrand F."/>
            <person name="Pallen M.J."/>
        </authorList>
    </citation>
    <scope>NUCLEOTIDE SEQUENCE</scope>
    <source>
        <strain evidence="2">23406</strain>
    </source>
</reference>
<organism evidence="2 3">
    <name type="scientific">Candidatus Stercoripulliclostridium merdipullorum</name>
    <dbReference type="NCBI Taxonomy" id="2840952"/>
    <lineage>
        <taxon>Bacteria</taxon>
        <taxon>Bacillati</taxon>
        <taxon>Bacillota</taxon>
        <taxon>Clostridia</taxon>
        <taxon>Eubacteriales</taxon>
        <taxon>Candidatus Stercoripulliclostridium</taxon>
    </lineage>
</organism>
<dbReference type="Proteomes" id="UP000886891">
    <property type="component" value="Unassembled WGS sequence"/>
</dbReference>
<name>A0A9D1ND15_9FIRM</name>
<dbReference type="InterPro" id="IPR024320">
    <property type="entry name" value="LPG_synthase_C"/>
</dbReference>
<dbReference type="EMBL" id="DVOH01000040">
    <property type="protein sequence ID" value="HIV00560.1"/>
    <property type="molecule type" value="Genomic_DNA"/>
</dbReference>
<accession>A0A9D1ND15</accession>
<reference evidence="2" key="1">
    <citation type="submission" date="2020-10" db="EMBL/GenBank/DDBJ databases">
        <authorList>
            <person name="Gilroy R."/>
        </authorList>
    </citation>
    <scope>NUCLEOTIDE SEQUENCE</scope>
    <source>
        <strain evidence="2">23406</strain>
    </source>
</reference>